<feature type="transmembrane region" description="Helical" evidence="1">
    <location>
        <begin position="95"/>
        <end position="120"/>
    </location>
</feature>
<feature type="transmembrane region" description="Helical" evidence="1">
    <location>
        <begin position="71"/>
        <end position="89"/>
    </location>
</feature>
<feature type="transmembrane region" description="Helical" evidence="1">
    <location>
        <begin position="163"/>
        <end position="185"/>
    </location>
</feature>
<dbReference type="RefSeq" id="WP_377572132.1">
    <property type="nucleotide sequence ID" value="NZ_JBHTMP010000026.1"/>
</dbReference>
<evidence type="ECO:0000313" key="3">
    <source>
        <dbReference type="Proteomes" id="UP001597260"/>
    </source>
</evidence>
<accession>A0ABW3YGX2</accession>
<dbReference type="EMBL" id="JBHTMP010000026">
    <property type="protein sequence ID" value="MFD1322978.1"/>
    <property type="molecule type" value="Genomic_DNA"/>
</dbReference>
<keyword evidence="1" id="KW-0472">Membrane</keyword>
<comment type="caution">
    <text evidence="2">The sequence shown here is derived from an EMBL/GenBank/DDBJ whole genome shotgun (WGS) entry which is preliminary data.</text>
</comment>
<protein>
    <submittedName>
        <fullName evidence="2">Uncharacterized protein</fullName>
    </submittedName>
</protein>
<feature type="transmembrane region" description="Helical" evidence="1">
    <location>
        <begin position="132"/>
        <end position="151"/>
    </location>
</feature>
<proteinExistence type="predicted"/>
<keyword evidence="3" id="KW-1185">Reference proteome</keyword>
<sequence>MTNPMTGRVRATTAAIRRVSRVSLLVRSGAALTALVAFVVAYPTQLLTSRLLPVLLIVALLPALTPRRAGATLALLTAVAGWVVSTSWYDEPIVLWRLLALATLLYLTHSLSALAALLPFDAVVSSEVVVRWVLRALGVTLASAVLGVLLIALAERGSGDRTFLAVALAGLAVAVATSALLAWLVRRR</sequence>
<feature type="transmembrane region" description="Helical" evidence="1">
    <location>
        <begin position="47"/>
        <end position="64"/>
    </location>
</feature>
<keyword evidence="1" id="KW-1133">Transmembrane helix</keyword>
<feature type="transmembrane region" description="Helical" evidence="1">
    <location>
        <begin position="24"/>
        <end position="41"/>
    </location>
</feature>
<reference evidence="3" key="1">
    <citation type="journal article" date="2019" name="Int. J. Syst. Evol. Microbiol.">
        <title>The Global Catalogue of Microorganisms (GCM) 10K type strain sequencing project: providing services to taxonomists for standard genome sequencing and annotation.</title>
        <authorList>
            <consortium name="The Broad Institute Genomics Platform"/>
            <consortium name="The Broad Institute Genome Sequencing Center for Infectious Disease"/>
            <person name="Wu L."/>
            <person name="Ma J."/>
        </authorList>
    </citation>
    <scope>NUCLEOTIDE SEQUENCE [LARGE SCALE GENOMIC DNA]</scope>
    <source>
        <strain evidence="3">JCM 31037</strain>
    </source>
</reference>
<evidence type="ECO:0000256" key="1">
    <source>
        <dbReference type="SAM" id="Phobius"/>
    </source>
</evidence>
<evidence type="ECO:0000313" key="2">
    <source>
        <dbReference type="EMBL" id="MFD1322978.1"/>
    </source>
</evidence>
<gene>
    <name evidence="2" type="ORF">ACFQ4H_17955</name>
</gene>
<organism evidence="2 3">
    <name type="scientific">Micromonospora sonneratiae</name>
    <dbReference type="NCBI Taxonomy" id="1184706"/>
    <lineage>
        <taxon>Bacteria</taxon>
        <taxon>Bacillati</taxon>
        <taxon>Actinomycetota</taxon>
        <taxon>Actinomycetes</taxon>
        <taxon>Micromonosporales</taxon>
        <taxon>Micromonosporaceae</taxon>
        <taxon>Micromonospora</taxon>
    </lineage>
</organism>
<keyword evidence="1" id="KW-0812">Transmembrane</keyword>
<dbReference type="Proteomes" id="UP001597260">
    <property type="component" value="Unassembled WGS sequence"/>
</dbReference>
<name>A0ABW3YGX2_9ACTN</name>